<gene>
    <name evidence="8" type="ORF">HK097_008762</name>
</gene>
<dbReference type="AlphaFoldDB" id="A0AAD5SHX8"/>
<keyword evidence="3" id="KW-0158">Chromosome</keyword>
<evidence type="ECO:0000256" key="2">
    <source>
        <dbReference type="ARBA" id="ARBA00009062"/>
    </source>
</evidence>
<dbReference type="InterPro" id="IPR018630">
    <property type="entry name" value="Zwilch"/>
</dbReference>
<evidence type="ECO:0000256" key="5">
    <source>
        <dbReference type="ARBA" id="ARBA00022776"/>
    </source>
</evidence>
<evidence type="ECO:0000256" key="7">
    <source>
        <dbReference type="ARBA" id="ARBA00023328"/>
    </source>
</evidence>
<evidence type="ECO:0000256" key="4">
    <source>
        <dbReference type="ARBA" id="ARBA00022618"/>
    </source>
</evidence>
<evidence type="ECO:0000256" key="3">
    <source>
        <dbReference type="ARBA" id="ARBA00022454"/>
    </source>
</evidence>
<name>A0AAD5SHX8_9FUNG</name>
<keyword evidence="4" id="KW-0132">Cell division</keyword>
<sequence>MLTTEDRTDLTSSIFDKVHDFAAALERCESVNGIGEETIRPIPFETSNIWFLRPDVNHTLRKLHSTEPFFLITARNSSVTNDEIAIKLNTFAYVKVGTSTGIKKTETNNAPHPSDSPWESTPLLTPLIWSPLPLEEASTLLSLYCLHHSSSNISASSPSPLPATYALCAHADEDGKLLKSYIGSRALQTETGIICEQLELEDCGLVAKNSYEEEVPCDELPTFGDLINEYLEDCENEDVEVIARSLRAELETLIEWDGIRLGQRDWFDKRGNGSETSLSSTVDAFLEQIKQEGATAGHDGTKDASVPGANGVGNTSASFDFEAASVLPVRSDLDFTERFWRFLQAAKNKEDMIDALTAVVEELETGRLQPVVNKSNHSSLATAIRDCFKLARLKTAVDIEEQRDAIARAFDYWLESPLEWIVEVGLGKLRKDCVAVLGGENVDFFTDASLPLEQQLERLRYLFRVVELVTLIKANVLLMPTDVLRLIIRGGLQYWRDVVEQVEGEEQEEEMADGEAKASSAEETVLFCVDLPRWFGGGGKAVEGLVSGYGCFSCTGMYQNVSQSSSLSGTD</sequence>
<dbReference type="GO" id="GO:0051301">
    <property type="term" value="P:cell division"/>
    <property type="evidence" value="ECO:0007669"/>
    <property type="project" value="UniProtKB-KW"/>
</dbReference>
<dbReference type="Pfam" id="PF09817">
    <property type="entry name" value="Zwilch"/>
    <property type="match status" value="1"/>
</dbReference>
<dbReference type="GO" id="GO:1990423">
    <property type="term" value="C:RZZ complex"/>
    <property type="evidence" value="ECO:0007669"/>
    <property type="project" value="InterPro"/>
</dbReference>
<comment type="similarity">
    <text evidence="2">Belongs to the ZWILCH family.</text>
</comment>
<evidence type="ECO:0000313" key="9">
    <source>
        <dbReference type="Proteomes" id="UP001212841"/>
    </source>
</evidence>
<protein>
    <submittedName>
        <fullName evidence="8">Uncharacterized protein</fullName>
    </submittedName>
</protein>
<dbReference type="Gene3D" id="1.20.58.730">
    <property type="match status" value="1"/>
</dbReference>
<comment type="subcellular location">
    <subcellularLocation>
        <location evidence="1">Chromosome</location>
        <location evidence="1">Centromere</location>
    </subcellularLocation>
</comment>
<dbReference type="PANTHER" id="PTHR15995:SF1">
    <property type="entry name" value="PROTEIN ZWILCH HOMOLOG"/>
    <property type="match status" value="1"/>
</dbReference>
<dbReference type="GO" id="GO:0007094">
    <property type="term" value="P:mitotic spindle assembly checkpoint signaling"/>
    <property type="evidence" value="ECO:0007669"/>
    <property type="project" value="TreeGrafter"/>
</dbReference>
<proteinExistence type="inferred from homology"/>
<reference evidence="8" key="1">
    <citation type="submission" date="2020-05" db="EMBL/GenBank/DDBJ databases">
        <title>Phylogenomic resolution of chytrid fungi.</title>
        <authorList>
            <person name="Stajich J.E."/>
            <person name="Amses K."/>
            <person name="Simmons R."/>
            <person name="Seto K."/>
            <person name="Myers J."/>
            <person name="Bonds A."/>
            <person name="Quandt C.A."/>
            <person name="Barry K."/>
            <person name="Liu P."/>
            <person name="Grigoriev I."/>
            <person name="Longcore J.E."/>
            <person name="James T.Y."/>
        </authorList>
    </citation>
    <scope>NUCLEOTIDE SEQUENCE</scope>
    <source>
        <strain evidence="8">JEL0318</strain>
    </source>
</reference>
<dbReference type="PANTHER" id="PTHR15995">
    <property type="entry name" value="PROTEIN ZWILCH HOMOLOG"/>
    <property type="match status" value="1"/>
</dbReference>
<dbReference type="Proteomes" id="UP001212841">
    <property type="component" value="Unassembled WGS sequence"/>
</dbReference>
<keyword evidence="7" id="KW-0137">Centromere</keyword>
<dbReference type="EMBL" id="JADGJD010000533">
    <property type="protein sequence ID" value="KAJ3050274.1"/>
    <property type="molecule type" value="Genomic_DNA"/>
</dbReference>
<comment type="caution">
    <text evidence="8">The sequence shown here is derived from an EMBL/GenBank/DDBJ whole genome shotgun (WGS) entry which is preliminary data.</text>
</comment>
<keyword evidence="9" id="KW-1185">Reference proteome</keyword>
<keyword evidence="6" id="KW-0131">Cell cycle</keyword>
<evidence type="ECO:0000256" key="1">
    <source>
        <dbReference type="ARBA" id="ARBA00004584"/>
    </source>
</evidence>
<keyword evidence="5" id="KW-0498">Mitosis</keyword>
<dbReference type="Gene3D" id="1.10.287.1880">
    <property type="match status" value="1"/>
</dbReference>
<evidence type="ECO:0000256" key="6">
    <source>
        <dbReference type="ARBA" id="ARBA00023306"/>
    </source>
</evidence>
<organism evidence="8 9">
    <name type="scientific">Rhizophlyctis rosea</name>
    <dbReference type="NCBI Taxonomy" id="64517"/>
    <lineage>
        <taxon>Eukaryota</taxon>
        <taxon>Fungi</taxon>
        <taxon>Fungi incertae sedis</taxon>
        <taxon>Chytridiomycota</taxon>
        <taxon>Chytridiomycota incertae sedis</taxon>
        <taxon>Chytridiomycetes</taxon>
        <taxon>Rhizophlyctidales</taxon>
        <taxon>Rhizophlyctidaceae</taxon>
        <taxon>Rhizophlyctis</taxon>
    </lineage>
</organism>
<evidence type="ECO:0000313" key="8">
    <source>
        <dbReference type="EMBL" id="KAJ3050274.1"/>
    </source>
</evidence>
<accession>A0AAD5SHX8</accession>
<dbReference type="GO" id="GO:0034501">
    <property type="term" value="P:protein localization to kinetochore"/>
    <property type="evidence" value="ECO:0007669"/>
    <property type="project" value="TreeGrafter"/>
</dbReference>